<reference evidence="2 3" key="1">
    <citation type="journal article" date="2016" name="Sci. Rep.">
        <title>Draft genome sequencing and secretome analysis of fungal phytopathogen Ascochyta rabiei provides insight into the necrotrophic effector repertoire.</title>
        <authorList>
            <person name="Verma S."/>
            <person name="Gazara R.K."/>
            <person name="Nizam S."/>
            <person name="Parween S."/>
            <person name="Chattopadhyay D."/>
            <person name="Verma P.K."/>
        </authorList>
    </citation>
    <scope>NUCLEOTIDE SEQUENCE [LARGE SCALE GENOMIC DNA]</scope>
    <source>
        <strain evidence="2 3">ArDII</strain>
    </source>
</reference>
<dbReference type="AlphaFoldDB" id="A0A163EWK5"/>
<feature type="region of interest" description="Disordered" evidence="1">
    <location>
        <begin position="16"/>
        <end position="63"/>
    </location>
</feature>
<feature type="compositionally biased region" description="Polar residues" evidence="1">
    <location>
        <begin position="86"/>
        <end position="97"/>
    </location>
</feature>
<evidence type="ECO:0000313" key="2">
    <source>
        <dbReference type="EMBL" id="KZM23975.1"/>
    </source>
</evidence>
<comment type="caution">
    <text evidence="2">The sequence shown here is derived from an EMBL/GenBank/DDBJ whole genome shotgun (WGS) entry which is preliminary data.</text>
</comment>
<protein>
    <submittedName>
        <fullName evidence="2">Uncharacterized protein</fullName>
    </submittedName>
</protein>
<feature type="compositionally biased region" description="Pro residues" evidence="1">
    <location>
        <begin position="39"/>
        <end position="58"/>
    </location>
</feature>
<organism evidence="2 3">
    <name type="scientific">Didymella rabiei</name>
    <name type="common">Chickpea ascochyta blight fungus</name>
    <name type="synonym">Mycosphaerella rabiei</name>
    <dbReference type="NCBI Taxonomy" id="5454"/>
    <lineage>
        <taxon>Eukaryota</taxon>
        <taxon>Fungi</taxon>
        <taxon>Dikarya</taxon>
        <taxon>Ascomycota</taxon>
        <taxon>Pezizomycotina</taxon>
        <taxon>Dothideomycetes</taxon>
        <taxon>Pleosporomycetidae</taxon>
        <taxon>Pleosporales</taxon>
        <taxon>Pleosporineae</taxon>
        <taxon>Didymellaceae</taxon>
        <taxon>Ascochyta</taxon>
    </lineage>
</organism>
<sequence length="270" mass="28914">MPSFFKKILYGKELSNPYVNPYHPGHTTLPNTSHQPSYPTYPQPAAHFPPPPTPPTPPARAESPMYSDFLGEARLLAGRDPVTGRAMQTSGNATVNENGRESIDTTTTTEPNPYLHGGDAAMGRPVARGVVNHAEIFVQSGGAEALGRKRSSLQHGSGPHGTGPVSTATAHEAGNRYDISVREERRKQEVPAGASTGGSAGGEREFYAPSNSRTARHALSSHHVVRNERLDELLSVDSAESPALKPGKPVLKPAEHRFTCPSSEDNQAFI</sequence>
<keyword evidence="3" id="KW-1185">Reference proteome</keyword>
<dbReference type="EMBL" id="JYNV01000179">
    <property type="protein sequence ID" value="KZM23975.1"/>
    <property type="molecule type" value="Genomic_DNA"/>
</dbReference>
<evidence type="ECO:0000313" key="3">
    <source>
        <dbReference type="Proteomes" id="UP000076837"/>
    </source>
</evidence>
<accession>A0A163EWK5</accession>
<name>A0A163EWK5_DIDRA</name>
<feature type="region of interest" description="Disordered" evidence="1">
    <location>
        <begin position="85"/>
        <end position="115"/>
    </location>
</feature>
<feature type="compositionally biased region" description="Polar residues" evidence="1">
    <location>
        <begin position="28"/>
        <end position="38"/>
    </location>
</feature>
<feature type="compositionally biased region" description="Polar residues" evidence="1">
    <location>
        <begin position="260"/>
        <end position="270"/>
    </location>
</feature>
<feature type="region of interest" description="Disordered" evidence="1">
    <location>
        <begin position="240"/>
        <end position="270"/>
    </location>
</feature>
<feature type="compositionally biased region" description="Basic and acidic residues" evidence="1">
    <location>
        <begin position="173"/>
        <end position="189"/>
    </location>
</feature>
<dbReference type="OrthoDB" id="3782326at2759"/>
<evidence type="ECO:0000256" key="1">
    <source>
        <dbReference type="SAM" id="MobiDB-lite"/>
    </source>
</evidence>
<proteinExistence type="predicted"/>
<feature type="region of interest" description="Disordered" evidence="1">
    <location>
        <begin position="147"/>
        <end position="210"/>
    </location>
</feature>
<gene>
    <name evidence="2" type="ORF">ST47_g4874</name>
</gene>
<dbReference type="Proteomes" id="UP000076837">
    <property type="component" value="Unassembled WGS sequence"/>
</dbReference>